<feature type="transmembrane region" description="Helical" evidence="1">
    <location>
        <begin position="300"/>
        <end position="317"/>
    </location>
</feature>
<organism evidence="3 4">
    <name type="scientific">Chryseobacterium piscicola</name>
    <dbReference type="NCBI Taxonomy" id="551459"/>
    <lineage>
        <taxon>Bacteria</taxon>
        <taxon>Pseudomonadati</taxon>
        <taxon>Bacteroidota</taxon>
        <taxon>Flavobacteriia</taxon>
        <taxon>Flavobacteriales</taxon>
        <taxon>Weeksellaceae</taxon>
        <taxon>Chryseobacterium group</taxon>
        <taxon>Chryseobacterium</taxon>
    </lineage>
</organism>
<feature type="transmembrane region" description="Helical" evidence="1">
    <location>
        <begin position="96"/>
        <end position="116"/>
    </location>
</feature>
<keyword evidence="1" id="KW-1133">Transmembrane helix</keyword>
<evidence type="ECO:0000313" key="5">
    <source>
        <dbReference type="Proteomes" id="UP000238314"/>
    </source>
</evidence>
<evidence type="ECO:0000256" key="1">
    <source>
        <dbReference type="SAM" id="Phobius"/>
    </source>
</evidence>
<feature type="transmembrane region" description="Helical" evidence="1">
    <location>
        <begin position="354"/>
        <end position="375"/>
    </location>
</feature>
<reference evidence="3" key="2">
    <citation type="submission" date="2017-01" db="EMBL/GenBank/DDBJ databases">
        <authorList>
            <person name="Mah S.A."/>
            <person name="Swanson W.J."/>
            <person name="Moy G.W."/>
            <person name="Vacquier V.D."/>
        </authorList>
    </citation>
    <scope>NUCLEOTIDE SEQUENCE [LARGE SCALE GENOMIC DNA]</scope>
    <source>
        <strain evidence="3">DSM 21068</strain>
    </source>
</reference>
<dbReference type="PANTHER" id="PTHR38454:SF1">
    <property type="entry name" value="INTEGRAL MEMBRANE PROTEIN"/>
    <property type="match status" value="1"/>
</dbReference>
<feature type="transmembrane region" description="Helical" evidence="1">
    <location>
        <begin position="7"/>
        <end position="33"/>
    </location>
</feature>
<dbReference type="InterPro" id="IPR018580">
    <property type="entry name" value="Uncharacterised_YfhO"/>
</dbReference>
<evidence type="ECO:0000313" key="4">
    <source>
        <dbReference type="Proteomes" id="UP000186246"/>
    </source>
</evidence>
<reference evidence="4" key="3">
    <citation type="submission" date="2017-01" db="EMBL/GenBank/DDBJ databases">
        <authorList>
            <person name="Varghese N."/>
            <person name="Submissions S."/>
        </authorList>
    </citation>
    <scope>NUCLEOTIDE SEQUENCE [LARGE SCALE GENOMIC DNA]</scope>
    <source>
        <strain evidence="4">DSM 21068</strain>
    </source>
</reference>
<dbReference type="EMBL" id="MUGO01000026">
    <property type="protein sequence ID" value="PQA90193.1"/>
    <property type="molecule type" value="Genomic_DNA"/>
</dbReference>
<proteinExistence type="predicted"/>
<feature type="transmembrane region" description="Helical" evidence="1">
    <location>
        <begin position="175"/>
        <end position="208"/>
    </location>
</feature>
<reference evidence="2 5" key="1">
    <citation type="submission" date="2016-11" db="EMBL/GenBank/DDBJ databases">
        <title>Whole genomes of Flavobacteriaceae.</title>
        <authorList>
            <person name="Stine C."/>
            <person name="Li C."/>
            <person name="Tadesse D."/>
        </authorList>
    </citation>
    <scope>NUCLEOTIDE SEQUENCE [LARGE SCALE GENOMIC DNA]</scope>
    <source>
        <strain evidence="2 5">DSM 21068</strain>
    </source>
</reference>
<feature type="transmembrane region" description="Helical" evidence="1">
    <location>
        <begin position="438"/>
        <end position="458"/>
    </location>
</feature>
<feature type="transmembrane region" description="Helical" evidence="1">
    <location>
        <begin position="387"/>
        <end position="405"/>
    </location>
</feature>
<evidence type="ECO:0000313" key="3">
    <source>
        <dbReference type="EMBL" id="SIS94724.1"/>
    </source>
</evidence>
<feature type="transmembrane region" description="Helical" evidence="1">
    <location>
        <begin position="324"/>
        <end position="342"/>
    </location>
</feature>
<dbReference type="AlphaFoldDB" id="A0A1N7N8N2"/>
<dbReference type="EMBL" id="FTOJ01000007">
    <property type="protein sequence ID" value="SIS94724.1"/>
    <property type="molecule type" value="Genomic_DNA"/>
</dbReference>
<accession>A0A1N7N8N2</accession>
<dbReference type="Pfam" id="PF09586">
    <property type="entry name" value="YfhO"/>
    <property type="match status" value="2"/>
</dbReference>
<keyword evidence="1" id="KW-0472">Membrane</keyword>
<dbReference type="PANTHER" id="PTHR38454">
    <property type="entry name" value="INTEGRAL MEMBRANE PROTEIN-RELATED"/>
    <property type="match status" value="1"/>
</dbReference>
<feature type="transmembrane region" description="Helical" evidence="1">
    <location>
        <begin position="411"/>
        <end position="429"/>
    </location>
</feature>
<feature type="transmembrane region" description="Helical" evidence="1">
    <location>
        <begin position="137"/>
        <end position="163"/>
    </location>
</feature>
<name>A0A1N7N8N2_9FLAO</name>
<protein>
    <submittedName>
        <fullName evidence="3">Uncharacterized membrane protein YfhO</fullName>
    </submittedName>
</protein>
<dbReference type="OrthoDB" id="9815466at2"/>
<keyword evidence="1" id="KW-0812">Transmembrane</keyword>
<feature type="transmembrane region" description="Helical" evidence="1">
    <location>
        <begin position="220"/>
        <end position="239"/>
    </location>
</feature>
<dbReference type="Proteomes" id="UP000238314">
    <property type="component" value="Unassembled WGS sequence"/>
</dbReference>
<evidence type="ECO:0000313" key="2">
    <source>
        <dbReference type="EMBL" id="PQA90193.1"/>
    </source>
</evidence>
<dbReference type="STRING" id="551459.SAMN05421796_10731"/>
<keyword evidence="5" id="KW-1185">Reference proteome</keyword>
<gene>
    <name evidence="2" type="ORF">B0A70_15000</name>
    <name evidence="3" type="ORF">SAMN05421796_10731</name>
</gene>
<dbReference type="Proteomes" id="UP000186246">
    <property type="component" value="Unassembled WGS sequence"/>
</dbReference>
<feature type="transmembrane region" description="Helical" evidence="1">
    <location>
        <begin position="738"/>
        <end position="756"/>
    </location>
</feature>
<sequence>MKIKNFIGFSVILLFLEVLLFREFIFGDLYFIFKDLGSDSYVNDYPLLYNRMLAAKDGFLPSWSFHNGLGENLYPYSFEPFSWFLFKVTGISAEQMMLIIPLIYIYLSGLMMYLFLSEHKLAFTAKVFASLSWAFSGYYILSATWSVTLFCPIAFHFSFLLFALQRCFTSKEYHWIVIVFALIGISYPVNLFFALIFCVAYCILFLYRNQPEKKIYFNRILFLGISAAIGIGLSCWMLLSSISLMKNSPRGSNEISTFQVFPDFISDKNELISTIYRLFSPNILGDVNNFSLYRNYFEAPLLYCGIFTLLLFSQISILGKKGKFIAIISVLPMVLIFLSPAIRNLVWFYSGDYYRVLNTFFALMLCVISGFIFSGIINSRKVFIKPLLITAVFCIVILLFGLLNFKENHPSKFLIPVFFTLTYTGILFFSKKIKFKRLIIFILPVLLVEIITMSSQIISQRNICSTSDILKKGYYDDSFEAIKNINKTDKTFFRIEKDFYSGISWLASYNEAKIQNYNSSAVYNSFNNKNYINFLKVFGVIKPGKEPETRFVKGLGSSPFLMKLCSVKYFVASKPESDQLLKLGFEEVDDKGNFKILKDPNSLPFGFCYDNILGVREFNKYSKKEKESFGSRYLVVDDKDLRQFKNSKIQAEFPKDNIYEQTDSLKINHFSNNHISGTINVANSKFLFFSMPFDEGWKVKDNGKLVNIYKAFGGLTFIPLKKGNHKIILDYSPPFKLLGIYISTLSLVLFIGLLFYQKKKLANGKDIKFHS</sequence>
<dbReference type="RefSeq" id="WP_076452099.1">
    <property type="nucleotide sequence ID" value="NZ_FTOJ01000007.1"/>
</dbReference>